<protein>
    <submittedName>
        <fullName evidence="6">TetR/AcrR family transcriptional regulator C-terminal domain-containing protein</fullName>
    </submittedName>
</protein>
<dbReference type="Proteomes" id="UP001165283">
    <property type="component" value="Unassembled WGS sequence"/>
</dbReference>
<evidence type="ECO:0000256" key="1">
    <source>
        <dbReference type="ARBA" id="ARBA00023015"/>
    </source>
</evidence>
<dbReference type="InterPro" id="IPR004111">
    <property type="entry name" value="Repressor_TetR_C"/>
</dbReference>
<evidence type="ECO:0000256" key="3">
    <source>
        <dbReference type="ARBA" id="ARBA00023163"/>
    </source>
</evidence>
<dbReference type="Gene3D" id="1.10.10.60">
    <property type="entry name" value="Homeodomain-like"/>
    <property type="match status" value="1"/>
</dbReference>
<dbReference type="Pfam" id="PF02909">
    <property type="entry name" value="TetR_C_1"/>
    <property type="match status" value="1"/>
</dbReference>
<keyword evidence="1" id="KW-0805">Transcription regulation</keyword>
<dbReference type="PANTHER" id="PTHR30055:SF151">
    <property type="entry name" value="TRANSCRIPTIONAL REGULATORY PROTEIN"/>
    <property type="match status" value="1"/>
</dbReference>
<keyword evidence="2 4" id="KW-0238">DNA-binding</keyword>
<dbReference type="SUPFAM" id="SSF46689">
    <property type="entry name" value="Homeodomain-like"/>
    <property type="match status" value="1"/>
</dbReference>
<dbReference type="EMBL" id="JAGSOV010000008">
    <property type="protein sequence ID" value="MCO1653862.1"/>
    <property type="molecule type" value="Genomic_DNA"/>
</dbReference>
<dbReference type="InterPro" id="IPR050109">
    <property type="entry name" value="HTH-type_TetR-like_transc_reg"/>
</dbReference>
<evidence type="ECO:0000313" key="7">
    <source>
        <dbReference type="Proteomes" id="UP001165283"/>
    </source>
</evidence>
<feature type="DNA-binding region" description="H-T-H motif" evidence="4">
    <location>
        <begin position="54"/>
        <end position="73"/>
    </location>
</feature>
<dbReference type="InterPro" id="IPR036271">
    <property type="entry name" value="Tet_transcr_reg_TetR-rel_C_sf"/>
</dbReference>
<dbReference type="PROSITE" id="PS50977">
    <property type="entry name" value="HTH_TETR_2"/>
    <property type="match status" value="1"/>
</dbReference>
<organism evidence="6 7">
    <name type="scientific">Pseudonocardia humida</name>
    <dbReference type="NCBI Taxonomy" id="2800819"/>
    <lineage>
        <taxon>Bacteria</taxon>
        <taxon>Bacillati</taxon>
        <taxon>Actinomycetota</taxon>
        <taxon>Actinomycetes</taxon>
        <taxon>Pseudonocardiales</taxon>
        <taxon>Pseudonocardiaceae</taxon>
        <taxon>Pseudonocardia</taxon>
    </lineage>
</organism>
<accession>A0ABT0ZSY9</accession>
<comment type="caution">
    <text evidence="6">The sequence shown here is derived from an EMBL/GenBank/DDBJ whole genome shotgun (WGS) entry which is preliminary data.</text>
</comment>
<gene>
    <name evidence="6" type="ORF">KDL28_02215</name>
</gene>
<dbReference type="Pfam" id="PF00440">
    <property type="entry name" value="TetR_N"/>
    <property type="match status" value="1"/>
</dbReference>
<proteinExistence type="predicted"/>
<reference evidence="6" key="1">
    <citation type="submission" date="2021-04" db="EMBL/GenBank/DDBJ databases">
        <title>Pseudonocardia sp. nov., isolated from sandy soil of mangrove forest.</title>
        <authorList>
            <person name="Zan Z."/>
            <person name="Huang R."/>
            <person name="Liu W."/>
        </authorList>
    </citation>
    <scope>NUCLEOTIDE SEQUENCE</scope>
    <source>
        <strain evidence="6">S2-4</strain>
    </source>
</reference>
<dbReference type="Gene3D" id="1.10.357.10">
    <property type="entry name" value="Tetracycline Repressor, domain 2"/>
    <property type="match status" value="1"/>
</dbReference>
<sequence length="259" mass="28096">MVEYAGRGDAERTMALLWDGIPTPRRGPRPRLDLPRLVDTAIAEADRAGPDALSMRALAHALGIAPASLYTYVPGRAELLELMVERVVGAQPLPRPDAGWRAGLRDLATTDLAAYRAHPWLLQVATSRTVFGPHVIARYDAALALLDGHGIPAVEITGCVAAVESYTRGAASAVVEAEQAPTRTGSTDDEWWERRAPLLDERMRGRFPRLDALDRAGAFAVSGTDLPYTLQRALDRFTYGLDLLLDALGARITRSPPPD</sequence>
<dbReference type="InterPro" id="IPR009057">
    <property type="entry name" value="Homeodomain-like_sf"/>
</dbReference>
<evidence type="ECO:0000256" key="4">
    <source>
        <dbReference type="PROSITE-ProRule" id="PRU00335"/>
    </source>
</evidence>
<keyword evidence="7" id="KW-1185">Reference proteome</keyword>
<dbReference type="PANTHER" id="PTHR30055">
    <property type="entry name" value="HTH-TYPE TRANSCRIPTIONAL REGULATOR RUTR"/>
    <property type="match status" value="1"/>
</dbReference>
<name>A0ABT0ZSY9_9PSEU</name>
<evidence type="ECO:0000313" key="6">
    <source>
        <dbReference type="EMBL" id="MCO1653862.1"/>
    </source>
</evidence>
<evidence type="ECO:0000256" key="2">
    <source>
        <dbReference type="ARBA" id="ARBA00023125"/>
    </source>
</evidence>
<dbReference type="InterPro" id="IPR001647">
    <property type="entry name" value="HTH_TetR"/>
</dbReference>
<dbReference type="RefSeq" id="WP_252435471.1">
    <property type="nucleotide sequence ID" value="NZ_JAGSOV010000008.1"/>
</dbReference>
<dbReference type="SUPFAM" id="SSF48498">
    <property type="entry name" value="Tetracyclin repressor-like, C-terminal domain"/>
    <property type="match status" value="1"/>
</dbReference>
<feature type="domain" description="HTH tetR-type" evidence="5">
    <location>
        <begin position="31"/>
        <end position="91"/>
    </location>
</feature>
<evidence type="ECO:0000259" key="5">
    <source>
        <dbReference type="PROSITE" id="PS50977"/>
    </source>
</evidence>
<keyword evidence="3" id="KW-0804">Transcription</keyword>